<evidence type="ECO:0000256" key="3">
    <source>
        <dbReference type="ARBA" id="ARBA00023136"/>
    </source>
</evidence>
<sequence length="341" mass="35917">MSAAKARAEARRKAILARGGDRLARITTSGRGEEGATYLHNDPPLAPLPPRERPGLSDFVGETSDMPTPPAASTPASRNVSGSARSPFEAAGLGSGVPDPSVWSEEQQAQFMNALLGAAAARGPEQPRLPSSSPSVAPSSASATTSTSAPPPDADPMAALMSALQQGGAGAPPGFQFPGAGMGMGMSSAPPKPKTFLQKILPLVHIIAAWALLAYFVLWKEPEAYDAKTHGSELAEGRWRRWADLGWKSPEDGWGVQTVPFFWAFTTLALVLHSWRIFTNLDPVQPPMLLALALPHLPSPLPAIITNGMKYLQIGGVFFDDISSVIVGVGLLVWAASWVSS</sequence>
<evidence type="ECO:0000313" key="6">
    <source>
        <dbReference type="EMBL" id="KAJ8463221.1"/>
    </source>
</evidence>
<name>A0AAD7TJJ5_9APHY</name>
<accession>A0AAD7TJJ5</accession>
<evidence type="ECO:0000256" key="5">
    <source>
        <dbReference type="SAM" id="Phobius"/>
    </source>
</evidence>
<feature type="transmembrane region" description="Helical" evidence="5">
    <location>
        <begin position="254"/>
        <end position="275"/>
    </location>
</feature>
<evidence type="ECO:0000256" key="4">
    <source>
        <dbReference type="SAM" id="MobiDB-lite"/>
    </source>
</evidence>
<gene>
    <name evidence="6" type="ORF">ONZ51_g10395</name>
</gene>
<dbReference type="GO" id="GO:0006890">
    <property type="term" value="P:retrograde vesicle-mediated transport, Golgi to endoplasmic reticulum"/>
    <property type="evidence" value="ECO:0007669"/>
    <property type="project" value="TreeGrafter"/>
</dbReference>
<feature type="transmembrane region" description="Helical" evidence="5">
    <location>
        <begin position="317"/>
        <end position="339"/>
    </location>
</feature>
<reference evidence="6" key="1">
    <citation type="submission" date="2022-11" db="EMBL/GenBank/DDBJ databases">
        <title>Genome Sequence of Cubamyces cubensis.</title>
        <authorList>
            <person name="Buettner E."/>
        </authorList>
    </citation>
    <scope>NUCLEOTIDE SEQUENCE</scope>
    <source>
        <strain evidence="6">MPL-01</strain>
    </source>
</reference>
<dbReference type="InterPro" id="IPR028143">
    <property type="entry name" value="Get2/sif1"/>
</dbReference>
<keyword evidence="1 5" id="KW-0812">Transmembrane</keyword>
<dbReference type="Pfam" id="PF08690">
    <property type="entry name" value="GET2"/>
    <property type="match status" value="1"/>
</dbReference>
<dbReference type="EMBL" id="JAPEVG010000408">
    <property type="protein sequence ID" value="KAJ8463221.1"/>
    <property type="molecule type" value="Genomic_DNA"/>
</dbReference>
<comment type="caution">
    <text evidence="6">The sequence shown here is derived from an EMBL/GenBank/DDBJ whole genome shotgun (WGS) entry which is preliminary data.</text>
</comment>
<evidence type="ECO:0000313" key="7">
    <source>
        <dbReference type="Proteomes" id="UP001215151"/>
    </source>
</evidence>
<protein>
    <submittedName>
        <fullName evidence="6">Uncharacterized protein</fullName>
    </submittedName>
</protein>
<dbReference type="Proteomes" id="UP001215151">
    <property type="component" value="Unassembled WGS sequence"/>
</dbReference>
<organism evidence="6 7">
    <name type="scientific">Trametes cubensis</name>
    <dbReference type="NCBI Taxonomy" id="1111947"/>
    <lineage>
        <taxon>Eukaryota</taxon>
        <taxon>Fungi</taxon>
        <taxon>Dikarya</taxon>
        <taxon>Basidiomycota</taxon>
        <taxon>Agaricomycotina</taxon>
        <taxon>Agaricomycetes</taxon>
        <taxon>Polyporales</taxon>
        <taxon>Polyporaceae</taxon>
        <taxon>Trametes</taxon>
    </lineage>
</organism>
<feature type="region of interest" description="Disordered" evidence="4">
    <location>
        <begin position="121"/>
        <end position="157"/>
    </location>
</feature>
<keyword evidence="7" id="KW-1185">Reference proteome</keyword>
<feature type="transmembrane region" description="Helical" evidence="5">
    <location>
        <begin position="200"/>
        <end position="218"/>
    </location>
</feature>
<keyword evidence="3 5" id="KW-0472">Membrane</keyword>
<keyword evidence="2 5" id="KW-1133">Transmembrane helix</keyword>
<dbReference type="PANTHER" id="PTHR28263">
    <property type="entry name" value="GOLGI TO ER TRAFFIC PROTEIN 2"/>
    <property type="match status" value="1"/>
</dbReference>
<dbReference type="PANTHER" id="PTHR28263:SF1">
    <property type="entry name" value="GOLGI TO ER TRAFFIC PROTEIN 2"/>
    <property type="match status" value="1"/>
</dbReference>
<feature type="compositionally biased region" description="Low complexity" evidence="4">
    <location>
        <begin position="129"/>
        <end position="148"/>
    </location>
</feature>
<proteinExistence type="predicted"/>
<evidence type="ECO:0000256" key="1">
    <source>
        <dbReference type="ARBA" id="ARBA00022692"/>
    </source>
</evidence>
<dbReference type="AlphaFoldDB" id="A0AAD7TJJ5"/>
<evidence type="ECO:0000256" key="2">
    <source>
        <dbReference type="ARBA" id="ARBA00022989"/>
    </source>
</evidence>
<feature type="region of interest" description="Disordered" evidence="4">
    <location>
        <begin position="17"/>
        <end position="101"/>
    </location>
</feature>